<feature type="domain" description="Complex 1 LYR protein" evidence="2">
    <location>
        <begin position="18"/>
        <end position="76"/>
    </location>
</feature>
<dbReference type="AlphaFoldDB" id="A0A2I1D5S2"/>
<protein>
    <submittedName>
        <fullName evidence="3">DNA repair protein</fullName>
    </submittedName>
</protein>
<dbReference type="RefSeq" id="XP_024693818.1">
    <property type="nucleotide sequence ID" value="XM_024833403.1"/>
</dbReference>
<keyword evidence="4" id="KW-1185">Reference proteome</keyword>
<dbReference type="InterPro" id="IPR046896">
    <property type="entry name" value="Cup1-like_N"/>
</dbReference>
<dbReference type="EMBL" id="MSFM01000005">
    <property type="protein sequence ID" value="PKY05224.1"/>
    <property type="molecule type" value="Genomic_DNA"/>
</dbReference>
<feature type="compositionally biased region" description="Polar residues" evidence="1">
    <location>
        <begin position="97"/>
        <end position="108"/>
    </location>
</feature>
<dbReference type="VEuPathDB" id="FungiDB:P168DRAFT_234200"/>
<accession>A0A2I1D5S2</accession>
<sequence length="282" mass="32446">MVHKVYIPRVSSVHRFACQALYRALLRQCGRLPSPSSAPELHMCKPLIQQRFHKYKTLKSPSKTANALKAGYEALDLLYSASQGDHKATSHITNLLSETESARQQQIEVQRARSARMPVKPPSKKEQKRKTAKEHEKRTLTRHPQATSILSRPRPIVNGKRRIPVLVNARGIPFLRIKKPQPKFLSDVIRSRLENRWKRIRRRERLHAELDMAKVEDHWDSLTTGIERASWGHEIKASLTDVNEKIYETDAKAKSLARAMWEVVLAEREKAAEEQKHQSAGK</sequence>
<dbReference type="InterPro" id="IPR008011">
    <property type="entry name" value="Complex1_LYR_dom"/>
</dbReference>
<gene>
    <name evidence="3" type="ORF">P168DRAFT_234200</name>
</gene>
<organism evidence="3 4">
    <name type="scientific">Aspergillus campestris (strain IBT 28561)</name>
    <dbReference type="NCBI Taxonomy" id="1392248"/>
    <lineage>
        <taxon>Eukaryota</taxon>
        <taxon>Fungi</taxon>
        <taxon>Dikarya</taxon>
        <taxon>Ascomycota</taxon>
        <taxon>Pezizomycotina</taxon>
        <taxon>Eurotiomycetes</taxon>
        <taxon>Eurotiomycetidae</taxon>
        <taxon>Eurotiales</taxon>
        <taxon>Aspergillaceae</taxon>
        <taxon>Aspergillus</taxon>
        <taxon>Aspergillus subgen. Circumdati</taxon>
    </lineage>
</organism>
<feature type="region of interest" description="Disordered" evidence="1">
    <location>
        <begin position="97"/>
        <end position="148"/>
    </location>
</feature>
<dbReference type="Proteomes" id="UP000234254">
    <property type="component" value="Unassembled WGS sequence"/>
</dbReference>
<dbReference type="Pfam" id="PF05347">
    <property type="entry name" value="Complex1_LYR"/>
    <property type="match status" value="1"/>
</dbReference>
<evidence type="ECO:0000259" key="2">
    <source>
        <dbReference type="Pfam" id="PF05347"/>
    </source>
</evidence>
<dbReference type="GeneID" id="36540927"/>
<dbReference type="OrthoDB" id="6508832at2759"/>
<comment type="caution">
    <text evidence="3">The sequence shown here is derived from an EMBL/GenBank/DDBJ whole genome shotgun (WGS) entry which is preliminary data.</text>
</comment>
<dbReference type="CDD" id="cd20273">
    <property type="entry name" value="Complex1_LYR_unchar"/>
    <property type="match status" value="1"/>
</dbReference>
<evidence type="ECO:0000313" key="3">
    <source>
        <dbReference type="EMBL" id="PKY05224.1"/>
    </source>
</evidence>
<proteinExistence type="predicted"/>
<evidence type="ECO:0000256" key="1">
    <source>
        <dbReference type="SAM" id="MobiDB-lite"/>
    </source>
</evidence>
<reference evidence="3" key="1">
    <citation type="submission" date="2016-12" db="EMBL/GenBank/DDBJ databases">
        <title>The genomes of Aspergillus section Nigri reveals drivers in fungal speciation.</title>
        <authorList>
            <consortium name="DOE Joint Genome Institute"/>
            <person name="Vesth T.C."/>
            <person name="Nybo J."/>
            <person name="Theobald S."/>
            <person name="Brandl J."/>
            <person name="Frisvad J.C."/>
            <person name="Nielsen K.F."/>
            <person name="Lyhne E.K."/>
            <person name="Kogle M.E."/>
            <person name="Kuo A."/>
            <person name="Riley R."/>
            <person name="Clum A."/>
            <person name="Nolan M."/>
            <person name="Lipzen A."/>
            <person name="Salamov A."/>
            <person name="Henrissat B."/>
            <person name="Wiebenga A."/>
            <person name="De vries R.P."/>
            <person name="Grigoriev I.V."/>
            <person name="Mortensen U.H."/>
            <person name="Andersen M.R."/>
            <person name="Baker S.E."/>
        </authorList>
    </citation>
    <scope>NUCLEOTIDE SEQUENCE</scope>
    <source>
        <strain evidence="3">IBT 28561</strain>
    </source>
</reference>
<name>A0A2I1D5S2_ASPC2</name>
<evidence type="ECO:0000313" key="4">
    <source>
        <dbReference type="Proteomes" id="UP000234254"/>
    </source>
</evidence>